<proteinExistence type="predicted"/>
<name>A0A344UDE8_9NEIS</name>
<evidence type="ECO:0000259" key="3">
    <source>
        <dbReference type="Pfam" id="PF00171"/>
    </source>
</evidence>
<keyword evidence="2" id="KW-0520">NAD</keyword>
<dbReference type="Gene3D" id="3.40.309.10">
    <property type="entry name" value="Aldehyde Dehydrogenase, Chain A, domain 2"/>
    <property type="match status" value="1"/>
</dbReference>
<dbReference type="KEGG" id="chrb:DK843_02580"/>
<dbReference type="Gene3D" id="3.40.605.10">
    <property type="entry name" value="Aldehyde Dehydrogenase, Chain A, domain 1"/>
    <property type="match status" value="1"/>
</dbReference>
<dbReference type="AlphaFoldDB" id="A0A344UDE8"/>
<dbReference type="RefSeq" id="WP_114072457.1">
    <property type="nucleotide sequence ID" value="NZ_CP029554.1"/>
</dbReference>
<dbReference type="InterPro" id="IPR050485">
    <property type="entry name" value="Proline_metab_enzyme"/>
</dbReference>
<dbReference type="GO" id="GO:0003842">
    <property type="term" value="F:L-glutamate gamma-semialdehyde dehydrogenase activity"/>
    <property type="evidence" value="ECO:0007669"/>
    <property type="project" value="TreeGrafter"/>
</dbReference>
<accession>A0A344UDE8</accession>
<dbReference type="PANTHER" id="PTHR42862">
    <property type="entry name" value="DELTA-1-PYRROLINE-5-CARBOXYLATE DEHYDROGENASE 1, ISOFORM A-RELATED"/>
    <property type="match status" value="1"/>
</dbReference>
<dbReference type="InterPro" id="IPR016163">
    <property type="entry name" value="Ald_DH_C"/>
</dbReference>
<dbReference type="SUPFAM" id="SSF53720">
    <property type="entry name" value="ALDH-like"/>
    <property type="match status" value="1"/>
</dbReference>
<dbReference type="Proteomes" id="UP000252038">
    <property type="component" value="Chromosome"/>
</dbReference>
<feature type="domain" description="Aldehyde dehydrogenase" evidence="3">
    <location>
        <begin position="95"/>
        <end position="464"/>
    </location>
</feature>
<reference evidence="4 5" key="1">
    <citation type="submission" date="2018-05" db="EMBL/GenBank/DDBJ databases">
        <title>Genome sequencing, assembly and analysis of the novel insecticidal bacterium, Chromobacterium phragmitis.</title>
        <authorList>
            <person name="Sparks M.E."/>
            <person name="Blackburn M.B."/>
            <person name="Gundersen-Rindal D.E."/>
        </authorList>
    </citation>
    <scope>NUCLEOTIDE SEQUENCE [LARGE SCALE GENOMIC DNA]</scope>
    <source>
        <strain evidence="4">IIBBL 274-1</strain>
    </source>
</reference>
<dbReference type="GO" id="GO:0009898">
    <property type="term" value="C:cytoplasmic side of plasma membrane"/>
    <property type="evidence" value="ECO:0007669"/>
    <property type="project" value="TreeGrafter"/>
</dbReference>
<dbReference type="EMBL" id="CP029554">
    <property type="protein sequence ID" value="AXE33296.1"/>
    <property type="molecule type" value="Genomic_DNA"/>
</dbReference>
<dbReference type="InterPro" id="IPR016162">
    <property type="entry name" value="Ald_DH_N"/>
</dbReference>
<evidence type="ECO:0000256" key="1">
    <source>
        <dbReference type="ARBA" id="ARBA00023002"/>
    </source>
</evidence>
<evidence type="ECO:0000313" key="4">
    <source>
        <dbReference type="EMBL" id="AXE33296.1"/>
    </source>
</evidence>
<sequence length="562" mass="61946">MNAVQIETWRHRHANRLEQAKSAISARIPWSPFDDQMPAGILQLTAGTLGRLEQLIGTSLALDPGHETDLSLPEHGGECSPYGPMLNIRYSVETFASQADKALSAMRVWASLPHTVRSSVLLECVSRLHAQTELFTQVGMHISGHSLLMAYHANAIHAQARAIESIAHLDKLQSESRLNVEAPLQDTHNRRKLRRQFSTHPVGLSLIYTERTLPTWNGYASIFASLAAGCPVIVLPHPGAVLPLALTIQIIRDTLREAGLPPDILQMNASPDSQERRAAAQHPAVRLIDYSGRRDFANWLHTNAGQARVLAQTGGSSPVILHSTDDYHGLIRNLAFGLCSYSGQLCTSPRRLHLSTLGIDTPLGTIAPEQFGQDLTSAIDQLLDEQPAPSQLLGAIVNVQHYEHALHIPQERASQILRLGGPVEWPQESAARALSPTLLLIPPSSSDAAQDELPPPITPIYVHSNWQMLLDATKEQIVREHALGIALYAMDTHVVEEVERLAFEHDSLLSVNFCGSYYPSQCSIFADIHGGKDPYNSGFNTPQFYSGRLKWREKREETEVSV</sequence>
<evidence type="ECO:0000313" key="5">
    <source>
        <dbReference type="Proteomes" id="UP000252038"/>
    </source>
</evidence>
<keyword evidence="1" id="KW-0560">Oxidoreductase</keyword>
<dbReference type="PANTHER" id="PTHR42862:SF1">
    <property type="entry name" value="DELTA-1-PYRROLINE-5-CARBOXYLATE DEHYDROGENASE 2, ISOFORM A-RELATED"/>
    <property type="match status" value="1"/>
</dbReference>
<dbReference type="InterPro" id="IPR016161">
    <property type="entry name" value="Ald_DH/histidinol_DH"/>
</dbReference>
<dbReference type="GO" id="GO:0010133">
    <property type="term" value="P:L-proline catabolic process to L-glutamate"/>
    <property type="evidence" value="ECO:0007669"/>
    <property type="project" value="TreeGrafter"/>
</dbReference>
<dbReference type="InterPro" id="IPR015590">
    <property type="entry name" value="Aldehyde_DH_dom"/>
</dbReference>
<organism evidence="4 5">
    <name type="scientific">Chromobacterium phragmitis</name>
    <dbReference type="NCBI Taxonomy" id="2202141"/>
    <lineage>
        <taxon>Bacteria</taxon>
        <taxon>Pseudomonadati</taxon>
        <taxon>Pseudomonadota</taxon>
        <taxon>Betaproteobacteria</taxon>
        <taxon>Neisseriales</taxon>
        <taxon>Chromobacteriaceae</taxon>
        <taxon>Chromobacterium</taxon>
    </lineage>
</organism>
<gene>
    <name evidence="4" type="ORF">DK843_02580</name>
</gene>
<dbReference type="Pfam" id="PF00171">
    <property type="entry name" value="Aldedh"/>
    <property type="match status" value="1"/>
</dbReference>
<protein>
    <recommendedName>
        <fullName evidence="3">Aldehyde dehydrogenase domain-containing protein</fullName>
    </recommendedName>
</protein>
<evidence type="ECO:0000256" key="2">
    <source>
        <dbReference type="ARBA" id="ARBA00023027"/>
    </source>
</evidence>